<keyword evidence="3" id="KW-1003">Cell membrane</keyword>
<dbReference type="GO" id="GO:0005886">
    <property type="term" value="C:plasma membrane"/>
    <property type="evidence" value="ECO:0007669"/>
    <property type="project" value="UniProtKB-SubCell"/>
</dbReference>
<feature type="transmembrane region" description="Helical" evidence="9">
    <location>
        <begin position="84"/>
        <end position="105"/>
    </location>
</feature>
<sequence>MHDFTPLSGLAGGALIGLAAALLMLLTGRIAGVTGIVGGALRADTADRGADRSADRSWRIAFIAGLIGAPLIAALFGAPLPRPAMNASLVVVAIAGLLVGFGTRMGNGCTSGHGVCGFARLSGRSIVATCIFMLTAIATVAIVRHGIGG</sequence>
<dbReference type="RefSeq" id="WP_057014944.1">
    <property type="nucleotide sequence ID" value="NZ_FMZW01000036.1"/>
</dbReference>
<keyword evidence="2" id="KW-0813">Transport</keyword>
<evidence type="ECO:0000256" key="5">
    <source>
        <dbReference type="ARBA" id="ARBA00022692"/>
    </source>
</evidence>
<evidence type="ECO:0000313" key="11">
    <source>
        <dbReference type="Proteomes" id="UP000199245"/>
    </source>
</evidence>
<evidence type="ECO:0000256" key="8">
    <source>
        <dbReference type="ARBA" id="ARBA00035655"/>
    </source>
</evidence>
<comment type="subcellular location">
    <subcellularLocation>
        <location evidence="1">Cell inner membrane</location>
        <topology evidence="1">Multi-pass membrane protein</topology>
    </subcellularLocation>
</comment>
<dbReference type="Proteomes" id="UP000199245">
    <property type="component" value="Unassembled WGS sequence"/>
</dbReference>
<keyword evidence="7 9" id="KW-0472">Membrane</keyword>
<keyword evidence="5 9" id="KW-0812">Transmembrane</keyword>
<dbReference type="EMBL" id="FMZW01000036">
    <property type="protein sequence ID" value="SDE83752.1"/>
    <property type="molecule type" value="Genomic_DNA"/>
</dbReference>
<feature type="transmembrane region" description="Helical" evidence="9">
    <location>
        <begin position="126"/>
        <end position="147"/>
    </location>
</feature>
<dbReference type="AlphaFoldDB" id="A0A1G7G6J6"/>
<accession>A0A1G7G6J6</accession>
<protein>
    <submittedName>
        <fullName evidence="10">Uncharacterized protein</fullName>
    </submittedName>
</protein>
<feature type="transmembrane region" description="Helical" evidence="9">
    <location>
        <begin position="12"/>
        <end position="37"/>
    </location>
</feature>
<keyword evidence="6 9" id="KW-1133">Transmembrane helix</keyword>
<organism evidence="10 11">
    <name type="scientific">Bradyrhizobium brasilense</name>
    <dbReference type="NCBI Taxonomy" id="1419277"/>
    <lineage>
        <taxon>Bacteria</taxon>
        <taxon>Pseudomonadati</taxon>
        <taxon>Pseudomonadota</taxon>
        <taxon>Alphaproteobacteria</taxon>
        <taxon>Hyphomicrobiales</taxon>
        <taxon>Nitrobacteraceae</taxon>
        <taxon>Bradyrhizobium</taxon>
    </lineage>
</organism>
<proteinExistence type="inferred from homology"/>
<feature type="transmembrane region" description="Helical" evidence="9">
    <location>
        <begin position="58"/>
        <end position="78"/>
    </location>
</feature>
<gene>
    <name evidence="10" type="ORF">SAMN05216337_103673</name>
</gene>
<evidence type="ECO:0000313" key="10">
    <source>
        <dbReference type="EMBL" id="SDE83752.1"/>
    </source>
</evidence>
<dbReference type="Pfam" id="PF04143">
    <property type="entry name" value="Sulf_transp"/>
    <property type="match status" value="1"/>
</dbReference>
<evidence type="ECO:0000256" key="9">
    <source>
        <dbReference type="SAM" id="Phobius"/>
    </source>
</evidence>
<name>A0A1G7G6J6_9BRAD</name>
<dbReference type="PANTHER" id="PTHR30574:SF1">
    <property type="entry name" value="SULPHUR TRANSPORT DOMAIN-CONTAINING PROTEIN"/>
    <property type="match status" value="1"/>
</dbReference>
<evidence type="ECO:0000256" key="2">
    <source>
        <dbReference type="ARBA" id="ARBA00022448"/>
    </source>
</evidence>
<evidence type="ECO:0000256" key="6">
    <source>
        <dbReference type="ARBA" id="ARBA00022989"/>
    </source>
</evidence>
<comment type="similarity">
    <text evidence="8">Belongs to the TsuA/YedE (TC 9.B.102) family.</text>
</comment>
<evidence type="ECO:0000256" key="1">
    <source>
        <dbReference type="ARBA" id="ARBA00004429"/>
    </source>
</evidence>
<evidence type="ECO:0000256" key="3">
    <source>
        <dbReference type="ARBA" id="ARBA00022475"/>
    </source>
</evidence>
<evidence type="ECO:0000256" key="4">
    <source>
        <dbReference type="ARBA" id="ARBA00022519"/>
    </source>
</evidence>
<dbReference type="InterPro" id="IPR007272">
    <property type="entry name" value="Sulf_transp_TsuA/YedE"/>
</dbReference>
<dbReference type="PANTHER" id="PTHR30574">
    <property type="entry name" value="INNER MEMBRANE PROTEIN YEDE"/>
    <property type="match status" value="1"/>
</dbReference>
<keyword evidence="4" id="KW-0997">Cell inner membrane</keyword>
<evidence type="ECO:0000256" key="7">
    <source>
        <dbReference type="ARBA" id="ARBA00023136"/>
    </source>
</evidence>
<reference evidence="10 11" key="1">
    <citation type="submission" date="2016-10" db="EMBL/GenBank/DDBJ databases">
        <authorList>
            <person name="de Groot N.N."/>
        </authorList>
    </citation>
    <scope>NUCLEOTIDE SEQUENCE [LARGE SCALE GENOMIC DNA]</scope>
    <source>
        <strain evidence="10 11">R5</strain>
    </source>
</reference>